<proteinExistence type="predicted"/>
<protein>
    <submittedName>
        <fullName evidence="2">Uncharacterized protein</fullName>
    </submittedName>
</protein>
<reference evidence="2" key="1">
    <citation type="submission" date="2022-11" db="UniProtKB">
        <authorList>
            <consortium name="WormBaseParasite"/>
        </authorList>
    </citation>
    <scope>IDENTIFICATION</scope>
</reference>
<dbReference type="AlphaFoldDB" id="A0A914KLQ7"/>
<organism evidence="1 2">
    <name type="scientific">Meloidogyne incognita</name>
    <name type="common">Southern root-knot nematode worm</name>
    <name type="synonym">Oxyuris incognita</name>
    <dbReference type="NCBI Taxonomy" id="6306"/>
    <lineage>
        <taxon>Eukaryota</taxon>
        <taxon>Metazoa</taxon>
        <taxon>Ecdysozoa</taxon>
        <taxon>Nematoda</taxon>
        <taxon>Chromadorea</taxon>
        <taxon>Rhabditida</taxon>
        <taxon>Tylenchina</taxon>
        <taxon>Tylenchomorpha</taxon>
        <taxon>Tylenchoidea</taxon>
        <taxon>Meloidogynidae</taxon>
        <taxon>Meloidogyninae</taxon>
        <taxon>Meloidogyne</taxon>
        <taxon>Meloidogyne incognita group</taxon>
    </lineage>
</organism>
<dbReference type="Proteomes" id="UP000887563">
    <property type="component" value="Unplaced"/>
</dbReference>
<name>A0A914KLQ7_MELIC</name>
<evidence type="ECO:0000313" key="2">
    <source>
        <dbReference type="WBParaSite" id="Minc3s00043g02397"/>
    </source>
</evidence>
<sequence length="59" mass="7010">MLVCLKTHFDQNEASFWPSHHSQRIEHVHSEKLSNPAVFRCIRVRFADNNRGWCPFCII</sequence>
<dbReference type="WBParaSite" id="Minc3s00043g02397">
    <property type="protein sequence ID" value="Minc3s00043g02397"/>
    <property type="gene ID" value="Minc3s00043g02397"/>
</dbReference>
<evidence type="ECO:0000313" key="1">
    <source>
        <dbReference type="Proteomes" id="UP000887563"/>
    </source>
</evidence>
<keyword evidence="1" id="KW-1185">Reference proteome</keyword>
<accession>A0A914KLQ7</accession>